<dbReference type="EMBL" id="VDMD01000197">
    <property type="protein sequence ID" value="TRM55274.1"/>
    <property type="molecule type" value="Genomic_DNA"/>
</dbReference>
<gene>
    <name evidence="3" type="ORF">BD626DRAFT_529546</name>
    <name evidence="4" type="ORF">BD626DRAFT_570609</name>
</gene>
<dbReference type="Pfam" id="PF07859">
    <property type="entry name" value="Abhydrolase_3"/>
    <property type="match status" value="1"/>
</dbReference>
<evidence type="ECO:0000313" key="5">
    <source>
        <dbReference type="Proteomes" id="UP000320762"/>
    </source>
</evidence>
<dbReference type="OrthoDB" id="6495301at2759"/>
<accession>A0A550BRW7</accession>
<keyword evidence="5" id="KW-1185">Reference proteome</keyword>
<sequence>MDIVRLADLQYARVDDPQRKYDFYIPVDEPSKFPDGMREADLPVIIFVHGGAWRSEDKHDHRKLAEELARRTHACVAVPNYRLSPRTPPLHHPAHAEDVLTFLTHLHDVGCEFVRDIFSRSRWYLVGHSCSAHMIASIVLNSDGTTPSLAPPARVLDAIRGVAFSEGIYDIDLLLARWPDYGRWFIHDAFGEREEYSAVSIARYPLRKPGTRWLLMHSCEDELVDPGQTKAMGAHLQEIHADQEAVTIDIGGPTEKHDDVLKGEYYLRSVSRFVLDIERE</sequence>
<evidence type="ECO:0000313" key="4">
    <source>
        <dbReference type="EMBL" id="TRM61909.1"/>
    </source>
</evidence>
<comment type="caution">
    <text evidence="3">The sequence shown here is derived from an EMBL/GenBank/DDBJ whole genome shotgun (WGS) entry which is preliminary data.</text>
</comment>
<dbReference type="InterPro" id="IPR013094">
    <property type="entry name" value="AB_hydrolase_3"/>
</dbReference>
<reference evidence="3 5" key="1">
    <citation type="journal article" date="2019" name="New Phytol.">
        <title>Comparative genomics reveals unique wood-decay strategies and fruiting body development in the Schizophyllaceae.</title>
        <authorList>
            <person name="Almasi E."/>
            <person name="Sahu N."/>
            <person name="Krizsan K."/>
            <person name="Balint B."/>
            <person name="Kovacs G.M."/>
            <person name="Kiss B."/>
            <person name="Cseklye J."/>
            <person name="Drula E."/>
            <person name="Henrissat B."/>
            <person name="Nagy I."/>
            <person name="Chovatia M."/>
            <person name="Adam C."/>
            <person name="LaButti K."/>
            <person name="Lipzen A."/>
            <person name="Riley R."/>
            <person name="Grigoriev I.V."/>
            <person name="Nagy L.G."/>
        </authorList>
    </citation>
    <scope>NUCLEOTIDE SEQUENCE [LARGE SCALE GENOMIC DNA]</scope>
    <source>
        <strain evidence="3 5">NL-1724</strain>
    </source>
</reference>
<dbReference type="Proteomes" id="UP000320762">
    <property type="component" value="Unassembled WGS sequence"/>
</dbReference>
<dbReference type="SUPFAM" id="SSF53474">
    <property type="entry name" value="alpha/beta-Hydrolases"/>
    <property type="match status" value="1"/>
</dbReference>
<keyword evidence="1 3" id="KW-0378">Hydrolase</keyword>
<evidence type="ECO:0000259" key="2">
    <source>
        <dbReference type="Pfam" id="PF07859"/>
    </source>
</evidence>
<protein>
    <submittedName>
        <fullName evidence="3">Alpha/Beta hydrolase protein</fullName>
    </submittedName>
</protein>
<proteinExistence type="predicted"/>
<evidence type="ECO:0000256" key="1">
    <source>
        <dbReference type="ARBA" id="ARBA00022801"/>
    </source>
</evidence>
<dbReference type="PANTHER" id="PTHR48081">
    <property type="entry name" value="AB HYDROLASE SUPERFAMILY PROTEIN C4A8.06C"/>
    <property type="match status" value="1"/>
</dbReference>
<feature type="domain" description="Alpha/beta hydrolase fold-3" evidence="2">
    <location>
        <begin position="45"/>
        <end position="142"/>
    </location>
</feature>
<dbReference type="GO" id="GO:0016787">
    <property type="term" value="F:hydrolase activity"/>
    <property type="evidence" value="ECO:0007669"/>
    <property type="project" value="UniProtKB-KW"/>
</dbReference>
<evidence type="ECO:0000313" key="3">
    <source>
        <dbReference type="EMBL" id="TRM55274.1"/>
    </source>
</evidence>
<name>A0A550BRW7_9AGAR</name>
<reference evidence="3" key="2">
    <citation type="submission" date="2019-06" db="EMBL/GenBank/DDBJ databases">
        <authorList>
            <consortium name="DOE Joint Genome Institute"/>
            <person name="Ahrendt S.R."/>
            <person name="Cantor M.N."/>
            <person name="Hua S.X."/>
        </authorList>
    </citation>
    <scope>NUCLEOTIDE SEQUENCE</scope>
    <source>
        <strain evidence="3">NL-1724</strain>
    </source>
</reference>
<dbReference type="PANTHER" id="PTHR48081:SF33">
    <property type="entry name" value="KYNURENINE FORMAMIDASE"/>
    <property type="match status" value="1"/>
</dbReference>
<dbReference type="AlphaFoldDB" id="A0A550BRW7"/>
<dbReference type="Gene3D" id="3.40.50.1820">
    <property type="entry name" value="alpha/beta hydrolase"/>
    <property type="match status" value="1"/>
</dbReference>
<organism evidence="3 5">
    <name type="scientific">Schizophyllum amplum</name>
    <dbReference type="NCBI Taxonomy" id="97359"/>
    <lineage>
        <taxon>Eukaryota</taxon>
        <taxon>Fungi</taxon>
        <taxon>Dikarya</taxon>
        <taxon>Basidiomycota</taxon>
        <taxon>Agaricomycotina</taxon>
        <taxon>Agaricomycetes</taxon>
        <taxon>Agaricomycetidae</taxon>
        <taxon>Agaricales</taxon>
        <taxon>Schizophyllaceae</taxon>
        <taxon>Schizophyllum</taxon>
    </lineage>
</organism>
<dbReference type="EMBL" id="VDMD01000015">
    <property type="protein sequence ID" value="TRM61909.1"/>
    <property type="molecule type" value="Genomic_DNA"/>
</dbReference>
<dbReference type="STRING" id="97359.A0A550BRW7"/>
<dbReference type="InterPro" id="IPR029058">
    <property type="entry name" value="AB_hydrolase_fold"/>
</dbReference>
<dbReference type="InterPro" id="IPR050300">
    <property type="entry name" value="GDXG_lipolytic_enzyme"/>
</dbReference>